<feature type="region of interest" description="Disordered" evidence="7">
    <location>
        <begin position="371"/>
        <end position="400"/>
    </location>
</feature>
<evidence type="ECO:0000313" key="10">
    <source>
        <dbReference type="Proteomes" id="UP000308199"/>
    </source>
</evidence>
<evidence type="ECO:0000256" key="4">
    <source>
        <dbReference type="ARBA" id="ARBA00022840"/>
    </source>
</evidence>
<sequence>MSATVHTPSRSPSKSDLFAFRSYRQTNPDSSFTNSLSPSRQASATPPRRQPVLMLTPSPLRRRLDFNDDDLDAAMQLDFDDFSAATGFSTPFHPSTRQASVQQPRFRTQNNPPTFRRPPKPPLDDDEGLFLRSNVGHTSLPLRTPDRLSFDLTDLADSGSNLSFSHAPKRKINHMSSSPNVKHGLTPLRIHQASDEDGTKSFATLAPLQAPRFLRNRGSAGNNIGGQADSLKQMRISDRSIDLESDSDSEEEFSSLRARRNISRLARPLGDAQEVIESVSPDGHVSKRRARSRPVSLELMASYTAGISPKLPLRNQTRAGHRRNGSNTSVSESGSPIKLSKVEKSKPEFNRMASSATLFFGPAIVNSSSNLRKGGPGNAHAGFDRSSHALPPSTPAKSVEISKDDDLFSPISPISPDSSFTSAFPKPADTSLSFAFSITGESPSPRSRIPTKFKKPRDSGVVLSDDEADDLLQPVSPQSTSTRPDALTRLHARASTYPQPSTSYSTSSEATLLDDSLFTPSSDHSRDSAWPDSTLDVSLVDEFIVKTLEAGTKDGGGAEKRVPSTPQKRTKTAFLGMPIQRPWASAVPNKMTRLSLFDEKLPGPNFGTIIDSGGSAGDLSVPRRVLDTNVNSRKSCPGDLKFPSVDSESMCTKSSGFVSEVDTSPSCTHLIHSRHRTYGDVGLGRPSGKLNASQLLIRRSSSGAFSTMSDASDSSNFGTPTRKKNEFRVPMLPLGSQYTPSNNTSQLMPLSSNPSPVFNEPSGPRYSVHNQLPFFGKLAKENRRPESLRINSRVGISENISSQRFSVQLPNGKGRRHRQQSDGHEAFLNHHLIPPQPHDQPGRFEREFVEVDKIGSGEFGSATKVRHKDNHGWEDRVYAVKKSKRFEGNRHHSRLREEVEVLQHLSSFVGPGFHPNVLGYVDSWEQDNQLYILTELCEYGNFAHFLSEYGHHFARLEEARVWKIFADISSGLRFIHQNNVVHFDLKPANIFITAAGRFKIGDFGMASVWPRQARLDEGSADTGRNNGFEREGDKMYLAAEVLQGRYGKETDIFSFGMMMLETATNIVVPTQGELWHKLREEDFSPVDGFDECSNMLVQLITSMLRKDPGARPSAESVYAHPVVTRARARMEEALVALRADGETRPEVLFKISPLSGVDASFLTDILCVGTNGDLSMDCSA</sequence>
<feature type="compositionally biased region" description="Polar residues" evidence="7">
    <location>
        <begin position="1"/>
        <end position="14"/>
    </location>
</feature>
<evidence type="ECO:0000256" key="5">
    <source>
        <dbReference type="ARBA" id="ARBA00037982"/>
    </source>
</evidence>
<evidence type="ECO:0000256" key="6">
    <source>
        <dbReference type="PROSITE-ProRule" id="PRU10141"/>
    </source>
</evidence>
<name>A0A4S4LDI0_9AGAM</name>
<dbReference type="GO" id="GO:0005524">
    <property type="term" value="F:ATP binding"/>
    <property type="evidence" value="ECO:0007669"/>
    <property type="project" value="UniProtKB-UniRule"/>
</dbReference>
<dbReference type="EMBL" id="SGPK01000074">
    <property type="protein sequence ID" value="THH09118.1"/>
    <property type="molecule type" value="Genomic_DNA"/>
</dbReference>
<comment type="caution">
    <text evidence="9">The sequence shown here is derived from an EMBL/GenBank/DDBJ whole genome shotgun (WGS) entry which is preliminary data.</text>
</comment>
<reference evidence="9 10" key="1">
    <citation type="submission" date="2019-02" db="EMBL/GenBank/DDBJ databases">
        <title>Genome sequencing of the rare red list fungi Phellinidium pouzarii.</title>
        <authorList>
            <person name="Buettner E."/>
            <person name="Kellner H."/>
        </authorList>
    </citation>
    <scope>NUCLEOTIDE SEQUENCE [LARGE SCALE GENOMIC DNA]</scope>
    <source>
        <strain evidence="9 10">DSM 108285</strain>
    </source>
</reference>
<dbReference type="InterPro" id="IPR008271">
    <property type="entry name" value="Ser/Thr_kinase_AS"/>
</dbReference>
<comment type="similarity">
    <text evidence="5">Belongs to the protein kinase superfamily. Ser/Thr protein kinase family. GCN2 subfamily.</text>
</comment>
<feature type="region of interest" description="Disordered" evidence="7">
    <location>
        <begin position="1"/>
        <end position="54"/>
    </location>
</feature>
<dbReference type="PROSITE" id="PS50011">
    <property type="entry name" value="PROTEIN_KINASE_DOM"/>
    <property type="match status" value="1"/>
</dbReference>
<evidence type="ECO:0000313" key="9">
    <source>
        <dbReference type="EMBL" id="THH09118.1"/>
    </source>
</evidence>
<organism evidence="9 10">
    <name type="scientific">Phellinidium pouzarii</name>
    <dbReference type="NCBI Taxonomy" id="167371"/>
    <lineage>
        <taxon>Eukaryota</taxon>
        <taxon>Fungi</taxon>
        <taxon>Dikarya</taxon>
        <taxon>Basidiomycota</taxon>
        <taxon>Agaricomycotina</taxon>
        <taxon>Agaricomycetes</taxon>
        <taxon>Hymenochaetales</taxon>
        <taxon>Hymenochaetaceae</taxon>
        <taxon>Phellinidium</taxon>
    </lineage>
</organism>
<feature type="region of interest" description="Disordered" evidence="7">
    <location>
        <begin position="436"/>
        <end position="486"/>
    </location>
</feature>
<dbReference type="PANTHER" id="PTHR11042">
    <property type="entry name" value="EUKARYOTIC TRANSLATION INITIATION FACTOR 2-ALPHA KINASE EIF2-ALPHA KINASE -RELATED"/>
    <property type="match status" value="1"/>
</dbReference>
<dbReference type="GO" id="GO:0005634">
    <property type="term" value="C:nucleus"/>
    <property type="evidence" value="ECO:0007669"/>
    <property type="project" value="TreeGrafter"/>
</dbReference>
<dbReference type="PROSITE" id="PS00108">
    <property type="entry name" value="PROTEIN_KINASE_ST"/>
    <property type="match status" value="1"/>
</dbReference>
<feature type="compositionally biased region" description="Polar residues" evidence="7">
    <location>
        <begin position="436"/>
        <end position="445"/>
    </location>
</feature>
<evidence type="ECO:0000256" key="1">
    <source>
        <dbReference type="ARBA" id="ARBA00022679"/>
    </source>
</evidence>
<feature type="binding site" evidence="6">
    <location>
        <position position="882"/>
    </location>
    <ligand>
        <name>ATP</name>
        <dbReference type="ChEBI" id="CHEBI:30616"/>
    </ligand>
</feature>
<dbReference type="OrthoDB" id="5337378at2759"/>
<dbReference type="GO" id="GO:0005737">
    <property type="term" value="C:cytoplasm"/>
    <property type="evidence" value="ECO:0007669"/>
    <property type="project" value="TreeGrafter"/>
</dbReference>
<keyword evidence="1" id="KW-0808">Transferase</keyword>
<keyword evidence="4 6" id="KW-0067">ATP-binding</keyword>
<dbReference type="Gene3D" id="1.10.510.10">
    <property type="entry name" value="Transferase(Phosphotransferase) domain 1"/>
    <property type="match status" value="1"/>
</dbReference>
<dbReference type="SUPFAM" id="SSF56112">
    <property type="entry name" value="Protein kinase-like (PK-like)"/>
    <property type="match status" value="1"/>
</dbReference>
<feature type="region of interest" description="Disordered" evidence="7">
    <location>
        <begin position="311"/>
        <end position="346"/>
    </location>
</feature>
<feature type="compositionally biased region" description="Polar residues" evidence="7">
    <location>
        <begin position="325"/>
        <end position="334"/>
    </location>
</feature>
<dbReference type="InterPro" id="IPR017441">
    <property type="entry name" value="Protein_kinase_ATP_BS"/>
</dbReference>
<dbReference type="Pfam" id="PF00069">
    <property type="entry name" value="Pkinase"/>
    <property type="match status" value="1"/>
</dbReference>
<feature type="compositionally biased region" description="Polar residues" evidence="7">
    <location>
        <begin position="88"/>
        <end position="111"/>
    </location>
</feature>
<feature type="domain" description="Protein kinase" evidence="8">
    <location>
        <begin position="848"/>
        <end position="1123"/>
    </location>
</feature>
<gene>
    <name evidence="9" type="ORF">EW145_g2227</name>
</gene>
<evidence type="ECO:0000256" key="3">
    <source>
        <dbReference type="ARBA" id="ARBA00022777"/>
    </source>
</evidence>
<dbReference type="Gene3D" id="3.30.200.20">
    <property type="entry name" value="Phosphorylase Kinase, domain 1"/>
    <property type="match status" value="1"/>
</dbReference>
<keyword evidence="3" id="KW-0418">Kinase</keyword>
<evidence type="ECO:0000259" key="8">
    <source>
        <dbReference type="PROSITE" id="PS50011"/>
    </source>
</evidence>
<feature type="region of interest" description="Disordered" evidence="7">
    <location>
        <begin position="88"/>
        <end position="126"/>
    </location>
</feature>
<dbReference type="InterPro" id="IPR000719">
    <property type="entry name" value="Prot_kinase_dom"/>
</dbReference>
<dbReference type="InterPro" id="IPR011009">
    <property type="entry name" value="Kinase-like_dom_sf"/>
</dbReference>
<dbReference type="SMART" id="SM00220">
    <property type="entry name" value="S_TKc"/>
    <property type="match status" value="1"/>
</dbReference>
<protein>
    <recommendedName>
        <fullName evidence="8">Protein kinase domain-containing protein</fullName>
    </recommendedName>
</protein>
<dbReference type="InterPro" id="IPR050339">
    <property type="entry name" value="CC_SR_Kinase"/>
</dbReference>
<proteinExistence type="inferred from homology"/>
<dbReference type="AlphaFoldDB" id="A0A4S4LDI0"/>
<dbReference type="PROSITE" id="PS00107">
    <property type="entry name" value="PROTEIN_KINASE_ATP"/>
    <property type="match status" value="1"/>
</dbReference>
<accession>A0A4S4LDI0</accession>
<feature type="compositionally biased region" description="Polar residues" evidence="7">
    <location>
        <begin position="23"/>
        <end position="44"/>
    </location>
</feature>
<keyword evidence="2 6" id="KW-0547">Nucleotide-binding</keyword>
<evidence type="ECO:0000256" key="7">
    <source>
        <dbReference type="SAM" id="MobiDB-lite"/>
    </source>
</evidence>
<dbReference type="Proteomes" id="UP000308199">
    <property type="component" value="Unassembled WGS sequence"/>
</dbReference>
<evidence type="ECO:0000256" key="2">
    <source>
        <dbReference type="ARBA" id="ARBA00022741"/>
    </source>
</evidence>
<dbReference type="GO" id="GO:0004672">
    <property type="term" value="F:protein kinase activity"/>
    <property type="evidence" value="ECO:0007669"/>
    <property type="project" value="InterPro"/>
</dbReference>
<keyword evidence="10" id="KW-1185">Reference proteome</keyword>